<evidence type="ECO:0000259" key="3">
    <source>
        <dbReference type="PROSITE" id="PS50137"/>
    </source>
</evidence>
<dbReference type="AlphaFoldDB" id="A0AAX4P7M3"/>
<evidence type="ECO:0000313" key="5">
    <source>
        <dbReference type="Proteomes" id="UP001472866"/>
    </source>
</evidence>
<dbReference type="GO" id="GO:0003723">
    <property type="term" value="F:RNA binding"/>
    <property type="evidence" value="ECO:0007669"/>
    <property type="project" value="UniProtKB-UniRule"/>
</dbReference>
<feature type="domain" description="DRBM" evidence="3">
    <location>
        <begin position="777"/>
        <end position="845"/>
    </location>
</feature>
<proteinExistence type="predicted"/>
<organism evidence="4 5">
    <name type="scientific">Chloropicon roscoffensis</name>
    <dbReference type="NCBI Taxonomy" id="1461544"/>
    <lineage>
        <taxon>Eukaryota</taxon>
        <taxon>Viridiplantae</taxon>
        <taxon>Chlorophyta</taxon>
        <taxon>Chloropicophyceae</taxon>
        <taxon>Chloropicales</taxon>
        <taxon>Chloropicaceae</taxon>
        <taxon>Chloropicon</taxon>
    </lineage>
</organism>
<accession>A0AAX4P7M3</accession>
<sequence>MAGYYGRFDQRGGGYGGYETGAPDYHNGYHDGPPPPPPSRYRGDYRDAPHYSEGDVRVYDDRRRSHPGFQGGGRGRTSSRGRGQGRPSSSRSSYSQRRDEHPERYDRDPRDPRRYYEPRGRERSPPPVRQGPVPSLSFHSAERCEIETHDCALTPVTKQSDNDFVTVSLGFLPTKDTDSVLRRETCALVDQWKSEQPVNRMSDGQSKLSIQFKLANKLGTPLIYGSGSKEQETHNAITVLEIASHGVGPCLFLFSEEKGFSDKTRRDFEDQSVLISKFSSLNGDADNPELDSYQLFLAPLPRIGKYGLRDTPGMLGYLVKDTDEFGKGAVVEMVMRLLRYEQVCLAFHLNCLVKRARESRGVDPGDDHLPDLEELKAASRFLTKVMDPQNKEISKHFRFCFFLDHEDEGLSPHILEGMKAKITQEGWEFTVLDSTCGVPLDKVSPDLARETGAGRILCYPLTMRIFPEDDDVDDNALDTLMECAKQVRDKNFDDIVFAKLTKRMKNLVEHTKEAALHKNGESLFERLVVESRRHFGVFVPSAHTNMVGRGRAAAGLTNGADATQGPIPGACPELQEPLHHLLTVLKDLPVASQVNLVHGFIQSAQGEAYHGSHWVSSSHQIGYGHPAPGHYPPQQQGDYGSSQQAFPPGTEPDQLYSYGYHYHQQQAPSQGASGFVPGGRLALEYNPAQAGAGNPSQSFLGATGTFEKIEPEDCEPNRIEAKLSWIFPSVSNKEHGGQSRAVVDSQEHAELSVNVSNQDMQTLRRIHKNGRGMNCTSNKSRLEEIFQGNILTDFKHNGQVLNDMCIYQFYSVFKIGNIVVGVGLGSKKKNAQQAAAKSTLKLLGFETLPLG</sequence>
<dbReference type="Gene3D" id="3.30.160.20">
    <property type="match status" value="1"/>
</dbReference>
<dbReference type="PROSITE" id="PS50137">
    <property type="entry name" value="DS_RBD"/>
    <property type="match status" value="1"/>
</dbReference>
<evidence type="ECO:0000256" key="2">
    <source>
        <dbReference type="SAM" id="MobiDB-lite"/>
    </source>
</evidence>
<gene>
    <name evidence="4" type="ORF">HKI87_05g35670</name>
</gene>
<keyword evidence="1" id="KW-0694">RNA-binding</keyword>
<evidence type="ECO:0000256" key="1">
    <source>
        <dbReference type="PROSITE-ProRule" id="PRU00266"/>
    </source>
</evidence>
<feature type="compositionally biased region" description="Low complexity" evidence="2">
    <location>
        <begin position="622"/>
        <end position="637"/>
    </location>
</feature>
<dbReference type="SUPFAM" id="SSF54768">
    <property type="entry name" value="dsRNA-binding domain-like"/>
    <property type="match status" value="1"/>
</dbReference>
<feature type="region of interest" description="Disordered" evidence="2">
    <location>
        <begin position="1"/>
        <end position="135"/>
    </location>
</feature>
<feature type="compositionally biased region" description="Basic and acidic residues" evidence="2">
    <location>
        <begin position="41"/>
        <end position="63"/>
    </location>
</feature>
<dbReference type="Proteomes" id="UP001472866">
    <property type="component" value="Chromosome 05"/>
</dbReference>
<keyword evidence="5" id="KW-1185">Reference proteome</keyword>
<evidence type="ECO:0000313" key="4">
    <source>
        <dbReference type="EMBL" id="WZN62031.1"/>
    </source>
</evidence>
<feature type="compositionally biased region" description="Basic and acidic residues" evidence="2">
    <location>
        <begin position="96"/>
        <end position="124"/>
    </location>
</feature>
<dbReference type="InterPro" id="IPR014720">
    <property type="entry name" value="dsRBD_dom"/>
</dbReference>
<dbReference type="Pfam" id="PF00035">
    <property type="entry name" value="dsrm"/>
    <property type="match status" value="1"/>
</dbReference>
<dbReference type="EMBL" id="CP151505">
    <property type="protein sequence ID" value="WZN62031.1"/>
    <property type="molecule type" value="Genomic_DNA"/>
</dbReference>
<reference evidence="4 5" key="1">
    <citation type="submission" date="2024-03" db="EMBL/GenBank/DDBJ databases">
        <title>Complete genome sequence of the green alga Chloropicon roscoffensis RCC1871.</title>
        <authorList>
            <person name="Lemieux C."/>
            <person name="Pombert J.-F."/>
            <person name="Otis C."/>
            <person name="Turmel M."/>
        </authorList>
    </citation>
    <scope>NUCLEOTIDE SEQUENCE [LARGE SCALE GENOMIC DNA]</scope>
    <source>
        <strain evidence="4 5">RCC1871</strain>
    </source>
</reference>
<feature type="compositionally biased region" description="Low complexity" evidence="2">
    <location>
        <begin position="76"/>
        <end position="95"/>
    </location>
</feature>
<feature type="region of interest" description="Disordered" evidence="2">
    <location>
        <begin position="620"/>
        <end position="651"/>
    </location>
</feature>
<protein>
    <recommendedName>
        <fullName evidence="3">DRBM domain-containing protein</fullName>
    </recommendedName>
</protein>
<name>A0AAX4P7M3_9CHLO</name>